<accession>A0A8B9PLA9</accession>
<reference evidence="4" key="2">
    <citation type="submission" date="2025-09" db="UniProtKB">
        <authorList>
            <consortium name="Ensembl"/>
        </authorList>
    </citation>
    <scope>IDENTIFICATION</scope>
</reference>
<dbReference type="AlphaFoldDB" id="A0A8B9PLA9"/>
<dbReference type="SUPFAM" id="SSF54575">
    <property type="entry name" value="Ribosomal protein L31e"/>
    <property type="match status" value="1"/>
</dbReference>
<dbReference type="InterPro" id="IPR000054">
    <property type="entry name" value="Ribosomal_eL31"/>
</dbReference>
<keyword evidence="3" id="KW-0687">Ribonucleoprotein</keyword>
<evidence type="ECO:0000313" key="4">
    <source>
        <dbReference type="Ensembl" id="ENSAOWP00000013830.1"/>
    </source>
</evidence>
<organism evidence="4 5">
    <name type="scientific">Apteryx owenii</name>
    <name type="common">Little spotted kiwi</name>
    <dbReference type="NCBI Taxonomy" id="8824"/>
    <lineage>
        <taxon>Eukaryota</taxon>
        <taxon>Metazoa</taxon>
        <taxon>Chordata</taxon>
        <taxon>Craniata</taxon>
        <taxon>Vertebrata</taxon>
        <taxon>Euteleostomi</taxon>
        <taxon>Archelosauria</taxon>
        <taxon>Archosauria</taxon>
        <taxon>Dinosauria</taxon>
        <taxon>Saurischia</taxon>
        <taxon>Theropoda</taxon>
        <taxon>Coelurosauria</taxon>
        <taxon>Aves</taxon>
        <taxon>Palaeognathae</taxon>
        <taxon>Apterygiformes</taxon>
        <taxon>Apterygidae</taxon>
        <taxon>Apteryx</taxon>
    </lineage>
</organism>
<evidence type="ECO:0000256" key="2">
    <source>
        <dbReference type="ARBA" id="ARBA00022980"/>
    </source>
</evidence>
<evidence type="ECO:0000256" key="1">
    <source>
        <dbReference type="ARBA" id="ARBA00010808"/>
    </source>
</evidence>
<dbReference type="GO" id="GO:0006412">
    <property type="term" value="P:translation"/>
    <property type="evidence" value="ECO:0007669"/>
    <property type="project" value="InterPro"/>
</dbReference>
<comment type="similarity">
    <text evidence="1">Belongs to the eukaryotic ribosomal protein eL31 family.</text>
</comment>
<sequence>ILCLLLLGEKLLGESSISRGICICIHKLINGMSFKKDTLCIFREIRKVVVKKIGTCLNIRVNKATWAEGPLFTVLSLRC</sequence>
<keyword evidence="2" id="KW-0689">Ribosomal protein</keyword>
<evidence type="ECO:0000256" key="3">
    <source>
        <dbReference type="ARBA" id="ARBA00023274"/>
    </source>
</evidence>
<dbReference type="InterPro" id="IPR023621">
    <property type="entry name" value="Ribosomal_eL31_dom_sf"/>
</dbReference>
<dbReference type="Ensembl" id="ENSAOWT00000015697.1">
    <property type="protein sequence ID" value="ENSAOWP00000013830.1"/>
    <property type="gene ID" value="ENSAOWG00000009431.1"/>
</dbReference>
<proteinExistence type="inferred from homology"/>
<dbReference type="GO" id="GO:0003735">
    <property type="term" value="F:structural constituent of ribosome"/>
    <property type="evidence" value="ECO:0007669"/>
    <property type="project" value="InterPro"/>
</dbReference>
<dbReference type="GO" id="GO:1990904">
    <property type="term" value="C:ribonucleoprotein complex"/>
    <property type="evidence" value="ECO:0007669"/>
    <property type="project" value="UniProtKB-KW"/>
</dbReference>
<name>A0A8B9PLA9_APTOW</name>
<dbReference type="Proteomes" id="UP000694424">
    <property type="component" value="Unplaced"/>
</dbReference>
<dbReference type="Pfam" id="PF01198">
    <property type="entry name" value="Ribosomal_L31e"/>
    <property type="match status" value="1"/>
</dbReference>
<evidence type="ECO:0000313" key="5">
    <source>
        <dbReference type="Proteomes" id="UP000694424"/>
    </source>
</evidence>
<reference evidence="4" key="1">
    <citation type="submission" date="2025-08" db="UniProtKB">
        <authorList>
            <consortium name="Ensembl"/>
        </authorList>
    </citation>
    <scope>IDENTIFICATION</scope>
</reference>
<keyword evidence="5" id="KW-1185">Reference proteome</keyword>
<dbReference type="GO" id="GO:0005840">
    <property type="term" value="C:ribosome"/>
    <property type="evidence" value="ECO:0007669"/>
    <property type="project" value="UniProtKB-KW"/>
</dbReference>
<dbReference type="Gene3D" id="3.10.440.10">
    <property type="match status" value="1"/>
</dbReference>
<protein>
    <submittedName>
        <fullName evidence="4">Uncharacterized protein</fullName>
    </submittedName>
</protein>